<keyword evidence="7" id="KW-1185">Reference proteome</keyword>
<dbReference type="PANTHER" id="PTHR33705">
    <property type="entry name" value="PHOSPHOCARRIER PROTEIN HPR"/>
    <property type="match status" value="1"/>
</dbReference>
<dbReference type="RefSeq" id="WP_345425974.1">
    <property type="nucleotide sequence ID" value="NZ_AP031496.1"/>
</dbReference>
<dbReference type="SUPFAM" id="SSF55594">
    <property type="entry name" value="HPr-like"/>
    <property type="match status" value="1"/>
</dbReference>
<dbReference type="GO" id="GO:0009401">
    <property type="term" value="P:phosphoenolpyruvate-dependent sugar phosphotransferase system"/>
    <property type="evidence" value="ECO:0007669"/>
    <property type="project" value="UniProtKB-KW"/>
</dbReference>
<reference evidence="7" key="1">
    <citation type="journal article" date="2019" name="Int. J. Syst. Evol. Microbiol.">
        <title>The Global Catalogue of Microorganisms (GCM) 10K type strain sequencing project: providing services to taxonomists for standard genome sequencing and annotation.</title>
        <authorList>
            <consortium name="The Broad Institute Genomics Platform"/>
            <consortium name="The Broad Institute Genome Sequencing Center for Infectious Disease"/>
            <person name="Wu L."/>
            <person name="Ma J."/>
        </authorList>
    </citation>
    <scope>NUCLEOTIDE SEQUENCE [LARGE SCALE GENOMIC DNA]</scope>
    <source>
        <strain evidence="7">JCM 19134</strain>
    </source>
</reference>
<dbReference type="InterPro" id="IPR001020">
    <property type="entry name" value="PTS_HPr_His_P_site"/>
</dbReference>
<dbReference type="PANTHER" id="PTHR33705:SF2">
    <property type="entry name" value="PHOSPHOCARRIER PROTEIN NPR"/>
    <property type="match status" value="1"/>
</dbReference>
<dbReference type="InterPro" id="IPR035895">
    <property type="entry name" value="HPr-like_sf"/>
</dbReference>
<evidence type="ECO:0000256" key="2">
    <source>
        <dbReference type="ARBA" id="ARBA00010736"/>
    </source>
</evidence>
<evidence type="ECO:0000256" key="1">
    <source>
        <dbReference type="ARBA" id="ARBA00004496"/>
    </source>
</evidence>
<feature type="domain" description="HPr" evidence="5">
    <location>
        <begin position="1"/>
        <end position="88"/>
    </location>
</feature>
<comment type="similarity">
    <text evidence="2">Belongs to the HPr family.</text>
</comment>
<dbReference type="GO" id="GO:0005737">
    <property type="term" value="C:cytoplasm"/>
    <property type="evidence" value="ECO:0007669"/>
    <property type="project" value="UniProtKB-SubCell"/>
</dbReference>
<dbReference type="Pfam" id="PF00381">
    <property type="entry name" value="PTS-HPr"/>
    <property type="match status" value="1"/>
</dbReference>
<organism evidence="6 7">
    <name type="scientific">Halioxenophilus aromaticivorans</name>
    <dbReference type="NCBI Taxonomy" id="1306992"/>
    <lineage>
        <taxon>Bacteria</taxon>
        <taxon>Pseudomonadati</taxon>
        <taxon>Pseudomonadota</taxon>
        <taxon>Gammaproteobacteria</taxon>
        <taxon>Alteromonadales</taxon>
        <taxon>Alteromonadaceae</taxon>
        <taxon>Halioxenophilus</taxon>
    </lineage>
</organism>
<accession>A0AAV3U702</accession>
<dbReference type="InterPro" id="IPR002114">
    <property type="entry name" value="PTS_HPr_Ser_P_site"/>
</dbReference>
<proteinExistence type="inferred from homology"/>
<sequence>MLQETLTIINSRGLHARAATKLVKTALTFDSDIHIEFDGKTADCKSVMSILLLAATVNSEITLTATGCDEQNAIDRIKALFSNKFGEDS</sequence>
<comment type="caution">
    <text evidence="6">The sequence shown here is derived from an EMBL/GenBank/DDBJ whole genome shotgun (WGS) entry which is preliminary data.</text>
</comment>
<name>A0AAV3U702_9ALTE</name>
<dbReference type="AlphaFoldDB" id="A0AAV3U702"/>
<dbReference type="InterPro" id="IPR050399">
    <property type="entry name" value="HPr"/>
</dbReference>
<dbReference type="PROSITE" id="PS00369">
    <property type="entry name" value="PTS_HPR_HIS"/>
    <property type="match status" value="1"/>
</dbReference>
<evidence type="ECO:0000259" key="5">
    <source>
        <dbReference type="PROSITE" id="PS51350"/>
    </source>
</evidence>
<dbReference type="Proteomes" id="UP001409585">
    <property type="component" value="Unassembled WGS sequence"/>
</dbReference>
<comment type="subcellular location">
    <subcellularLocation>
        <location evidence="1">Cytoplasm</location>
    </subcellularLocation>
</comment>
<keyword evidence="4" id="KW-0598">Phosphotransferase system</keyword>
<dbReference type="PROSITE" id="PS00589">
    <property type="entry name" value="PTS_HPR_SER"/>
    <property type="match status" value="1"/>
</dbReference>
<evidence type="ECO:0000256" key="3">
    <source>
        <dbReference type="ARBA" id="ARBA00022490"/>
    </source>
</evidence>
<keyword evidence="3" id="KW-0963">Cytoplasm</keyword>
<dbReference type="InterPro" id="IPR000032">
    <property type="entry name" value="HPr-like"/>
</dbReference>
<dbReference type="Gene3D" id="3.30.1340.10">
    <property type="entry name" value="HPr-like"/>
    <property type="match status" value="1"/>
</dbReference>
<evidence type="ECO:0000313" key="6">
    <source>
        <dbReference type="EMBL" id="GAA4952805.1"/>
    </source>
</evidence>
<evidence type="ECO:0000313" key="7">
    <source>
        <dbReference type="Proteomes" id="UP001409585"/>
    </source>
</evidence>
<dbReference type="PROSITE" id="PS51350">
    <property type="entry name" value="PTS_HPR_DOM"/>
    <property type="match status" value="1"/>
</dbReference>
<evidence type="ECO:0000256" key="4">
    <source>
        <dbReference type="ARBA" id="ARBA00022683"/>
    </source>
</evidence>
<dbReference type="PRINTS" id="PR00107">
    <property type="entry name" value="PHOSPHOCPHPR"/>
</dbReference>
<protein>
    <submittedName>
        <fullName evidence="6">HPr family phosphocarrier protein</fullName>
    </submittedName>
</protein>
<gene>
    <name evidence="6" type="ORF">GCM10025791_37080</name>
</gene>
<dbReference type="NCBIfam" id="TIGR01003">
    <property type="entry name" value="PTS_HPr_family"/>
    <property type="match status" value="1"/>
</dbReference>
<dbReference type="EMBL" id="BAABLX010000029">
    <property type="protein sequence ID" value="GAA4952805.1"/>
    <property type="molecule type" value="Genomic_DNA"/>
</dbReference>